<accession>A0A5C4XP41</accession>
<proteinExistence type="inferred from homology"/>
<organism evidence="6 7">
    <name type="scientific">Deinococcus radiopugnans ATCC 19172</name>
    <dbReference type="NCBI Taxonomy" id="585398"/>
    <lineage>
        <taxon>Bacteria</taxon>
        <taxon>Thermotogati</taxon>
        <taxon>Deinococcota</taxon>
        <taxon>Deinococci</taxon>
        <taxon>Deinococcales</taxon>
        <taxon>Deinococcaceae</taxon>
        <taxon>Deinococcus</taxon>
    </lineage>
</organism>
<evidence type="ECO:0000259" key="4">
    <source>
        <dbReference type="Pfam" id="PF00561"/>
    </source>
</evidence>
<keyword evidence="3 6" id="KW-0378">Hydrolase</keyword>
<dbReference type="SUPFAM" id="SSF53474">
    <property type="entry name" value="alpha/beta-Hydrolases"/>
    <property type="match status" value="1"/>
</dbReference>
<dbReference type="InterPro" id="IPR013595">
    <property type="entry name" value="Pept_S33_TAP-like_C"/>
</dbReference>
<name>A0A5C4XP41_9DEIO</name>
<keyword evidence="2" id="KW-0732">Signal</keyword>
<evidence type="ECO:0000256" key="1">
    <source>
        <dbReference type="ARBA" id="ARBA00010088"/>
    </source>
</evidence>
<protein>
    <submittedName>
        <fullName evidence="6">Alpha/beta hydrolase</fullName>
    </submittedName>
</protein>
<sequence>MGVGLLSPFVNVSCLQADPLHEMNGRAAIVGQAHIGRQAKRRDANTCVEHDQLCYFAPGGTTMRRLTVLPMLALSSVLLAACNSAAPPIVEPPKTTGFEVFETQKVVWGSCDATVLGFDASKFFEPIKGRLQCTDIQVPLDWAKPERGVAVMSMIRVSASVPAKRQGALFFNPGGPGGDGLVLAPLYGVVWDDADTKTKIGADLKRLSQEYDLIGFSPRGVGNSTRVNCGINELVPYIAPPASDRSEQNIQRMIQLGRLTAKACQNNPLTPFVNTDATARDLNLARQLLGEAKLNFVGYSYGTWLGSWYAKLFPQSTGRMLLDGNTDFASDTFEDTFKLQPRAFERDFRDVVAPYLGRLAPKLGLPAATGEQVYAAQRGLSEPLRTIVGFEIAQNLYGRDSYPNLALLLQSATVVDKLTKAKPEITLPELLNASQAAEYFSDPDLNEASKQVAINLIFARDTELQENPIPVVLNESNATFTAVLCNDTPWTTDLGYWRARDDEEAAKYPLIGGSSVSSPCLYWKGGPSVSKPKVPTTMPPLLLVQNEFDPATATEGALNAFNQTPNTKLIYLDDEPQHTAFPYGTECVDLPVTGYLLNGTLPTAKRTDCAAKPLPLEEKVYPVKLTSLGNGQYCWSQDGLNAQGLQSTAAQQAARAARELIAQTARENSGIRGYNILEKLNIQLCK</sequence>
<feature type="domain" description="Peptidase S33 tripeptidyl aminopeptidase-like C-terminal" evidence="5">
    <location>
        <begin position="512"/>
        <end position="604"/>
    </location>
</feature>
<comment type="caution">
    <text evidence="6">The sequence shown here is derived from an EMBL/GenBank/DDBJ whole genome shotgun (WGS) entry which is preliminary data.</text>
</comment>
<gene>
    <name evidence="6" type="ORF">FHR04_19570</name>
</gene>
<dbReference type="InterPro" id="IPR051601">
    <property type="entry name" value="Serine_prot/Carboxylest_S33"/>
</dbReference>
<dbReference type="PANTHER" id="PTHR43248">
    <property type="entry name" value="2-SUCCINYL-6-HYDROXY-2,4-CYCLOHEXADIENE-1-CARBOXYLATE SYNTHASE"/>
    <property type="match status" value="1"/>
</dbReference>
<dbReference type="Pfam" id="PF00561">
    <property type="entry name" value="Abhydrolase_1"/>
    <property type="match status" value="1"/>
</dbReference>
<dbReference type="AlphaFoldDB" id="A0A5C4XP41"/>
<dbReference type="EMBL" id="VDMO01000039">
    <property type="protein sequence ID" value="TNM64711.1"/>
    <property type="molecule type" value="Genomic_DNA"/>
</dbReference>
<dbReference type="Proteomes" id="UP000313988">
    <property type="component" value="Unassembled WGS sequence"/>
</dbReference>
<reference evidence="6 7" key="1">
    <citation type="submission" date="2019-06" db="EMBL/GenBank/DDBJ databases">
        <title>Genome sequence of Deinococcus radiopugnans ATCC 19172.</title>
        <authorList>
            <person name="Maclea K.S."/>
            <person name="Maynard C.R."/>
        </authorList>
    </citation>
    <scope>NUCLEOTIDE SEQUENCE [LARGE SCALE GENOMIC DNA]</scope>
    <source>
        <strain evidence="6 7">ATCC 19172</strain>
    </source>
</reference>
<dbReference type="PANTHER" id="PTHR43248:SF29">
    <property type="entry name" value="TRIPEPTIDYL AMINOPEPTIDASE"/>
    <property type="match status" value="1"/>
</dbReference>
<dbReference type="InterPro" id="IPR000073">
    <property type="entry name" value="AB_hydrolase_1"/>
</dbReference>
<evidence type="ECO:0000256" key="3">
    <source>
        <dbReference type="ARBA" id="ARBA00022801"/>
    </source>
</evidence>
<comment type="similarity">
    <text evidence="1">Belongs to the peptidase S33 family.</text>
</comment>
<dbReference type="OrthoDB" id="5519806at2"/>
<feature type="domain" description="AB hydrolase-1" evidence="4">
    <location>
        <begin position="169"/>
        <end position="358"/>
    </location>
</feature>
<evidence type="ECO:0000313" key="7">
    <source>
        <dbReference type="Proteomes" id="UP000313988"/>
    </source>
</evidence>
<evidence type="ECO:0000259" key="5">
    <source>
        <dbReference type="Pfam" id="PF08386"/>
    </source>
</evidence>
<evidence type="ECO:0000256" key="2">
    <source>
        <dbReference type="ARBA" id="ARBA00022729"/>
    </source>
</evidence>
<dbReference type="Gene3D" id="3.40.50.1820">
    <property type="entry name" value="alpha/beta hydrolase"/>
    <property type="match status" value="1"/>
</dbReference>
<dbReference type="Pfam" id="PF08386">
    <property type="entry name" value="Abhydrolase_4"/>
    <property type="match status" value="1"/>
</dbReference>
<dbReference type="InterPro" id="IPR029058">
    <property type="entry name" value="AB_hydrolase_fold"/>
</dbReference>
<dbReference type="GO" id="GO:0016787">
    <property type="term" value="F:hydrolase activity"/>
    <property type="evidence" value="ECO:0007669"/>
    <property type="project" value="UniProtKB-KW"/>
</dbReference>
<evidence type="ECO:0000313" key="6">
    <source>
        <dbReference type="EMBL" id="TNM64711.1"/>
    </source>
</evidence>